<keyword evidence="2" id="KW-1185">Reference proteome</keyword>
<gene>
    <name evidence="1" type="ORF">DSO57_1030027</name>
</gene>
<dbReference type="Proteomes" id="UP001165960">
    <property type="component" value="Unassembled WGS sequence"/>
</dbReference>
<organism evidence="1 2">
    <name type="scientific">Entomophthora muscae</name>
    <dbReference type="NCBI Taxonomy" id="34485"/>
    <lineage>
        <taxon>Eukaryota</taxon>
        <taxon>Fungi</taxon>
        <taxon>Fungi incertae sedis</taxon>
        <taxon>Zoopagomycota</taxon>
        <taxon>Entomophthoromycotina</taxon>
        <taxon>Entomophthoromycetes</taxon>
        <taxon>Entomophthorales</taxon>
        <taxon>Entomophthoraceae</taxon>
        <taxon>Entomophthora</taxon>
    </lineage>
</organism>
<accession>A0ACC2TZG9</accession>
<name>A0ACC2TZG9_9FUNG</name>
<reference evidence="1" key="1">
    <citation type="submission" date="2022-04" db="EMBL/GenBank/DDBJ databases">
        <title>Genome of the entomopathogenic fungus Entomophthora muscae.</title>
        <authorList>
            <person name="Elya C."/>
            <person name="Lovett B.R."/>
            <person name="Lee E."/>
            <person name="Macias A.M."/>
            <person name="Hajek A.E."/>
            <person name="De Bivort B.L."/>
            <person name="Kasson M.T."/>
            <person name="De Fine Licht H.H."/>
            <person name="Stajich J.E."/>
        </authorList>
    </citation>
    <scope>NUCLEOTIDE SEQUENCE</scope>
    <source>
        <strain evidence="1">Berkeley</strain>
    </source>
</reference>
<evidence type="ECO:0000313" key="2">
    <source>
        <dbReference type="Proteomes" id="UP001165960"/>
    </source>
</evidence>
<dbReference type="EMBL" id="QTSX02001623">
    <property type="protein sequence ID" value="KAJ9079968.1"/>
    <property type="molecule type" value="Genomic_DNA"/>
</dbReference>
<evidence type="ECO:0000313" key="1">
    <source>
        <dbReference type="EMBL" id="KAJ9079968.1"/>
    </source>
</evidence>
<comment type="caution">
    <text evidence="1">The sequence shown here is derived from an EMBL/GenBank/DDBJ whole genome shotgun (WGS) entry which is preliminary data.</text>
</comment>
<protein>
    <submittedName>
        <fullName evidence="1">Uncharacterized protein</fullName>
    </submittedName>
</protein>
<sequence>MIKLSLSIQELARVVAPPGSFKMPCTHSSVPLPCQPKVVKVQPALEPPQFLTGEVMVWESSSRKFPKASIFSR</sequence>
<proteinExistence type="predicted"/>